<dbReference type="Gene3D" id="2.60.40.10">
    <property type="entry name" value="Immunoglobulins"/>
    <property type="match status" value="4"/>
</dbReference>
<feature type="transmembrane region" description="Helical" evidence="9">
    <location>
        <begin position="2460"/>
        <end position="2480"/>
    </location>
</feature>
<evidence type="ECO:0000256" key="2">
    <source>
        <dbReference type="ARBA" id="ARBA00022512"/>
    </source>
</evidence>
<dbReference type="InterPro" id="IPR001611">
    <property type="entry name" value="Leu-rich_rpt"/>
</dbReference>
<dbReference type="InterPro" id="IPR025875">
    <property type="entry name" value="Leu-rich_rpt_4"/>
</dbReference>
<evidence type="ECO:0000259" key="12">
    <source>
        <dbReference type="PROSITE" id="PS50853"/>
    </source>
</evidence>
<dbReference type="InterPro" id="IPR003591">
    <property type="entry name" value="Leu-rich_rpt_typical-subtyp"/>
</dbReference>
<keyword evidence="4" id="KW-0433">Leucine-rich repeat</keyword>
<dbReference type="NCBIfam" id="TIGR01167">
    <property type="entry name" value="LPXTG_anchor"/>
    <property type="match status" value="1"/>
</dbReference>
<dbReference type="RefSeq" id="WP_379497738.1">
    <property type="nucleotide sequence ID" value="NZ_JBHSAO010000011.1"/>
</dbReference>
<comment type="caution">
    <text evidence="13">The sequence shown here is derived from an EMBL/GenBank/DDBJ whole genome shotgun (WGS) entry which is preliminary data.</text>
</comment>
<keyword evidence="14" id="KW-1185">Reference proteome</keyword>
<feature type="domain" description="Fibronectin type-III" evidence="12">
    <location>
        <begin position="514"/>
        <end position="603"/>
    </location>
</feature>
<dbReference type="PROSITE" id="PS51450">
    <property type="entry name" value="LRR"/>
    <property type="match status" value="7"/>
</dbReference>
<dbReference type="PROSITE" id="PS50853">
    <property type="entry name" value="FN3"/>
    <property type="match status" value="3"/>
</dbReference>
<keyword evidence="9" id="KW-0472">Membrane</keyword>
<dbReference type="InterPro" id="IPR036116">
    <property type="entry name" value="FN3_sf"/>
</dbReference>
<feature type="compositionally biased region" description="Acidic residues" evidence="8">
    <location>
        <begin position="286"/>
        <end position="319"/>
    </location>
</feature>
<evidence type="ECO:0000256" key="1">
    <source>
        <dbReference type="ARBA" id="ARBA00004168"/>
    </source>
</evidence>
<dbReference type="SUPFAM" id="SSF52058">
    <property type="entry name" value="L domain-like"/>
    <property type="match status" value="2"/>
</dbReference>
<gene>
    <name evidence="13" type="ORF">ACFOUV_15755</name>
</gene>
<dbReference type="InterPro" id="IPR003961">
    <property type="entry name" value="FN3_dom"/>
</dbReference>
<dbReference type="NCBIfam" id="TIGR01451">
    <property type="entry name" value="B_ant_repeat"/>
    <property type="match status" value="1"/>
</dbReference>
<organism evidence="13 14">
    <name type="scientific">Oceanobacillus longus</name>
    <dbReference type="NCBI Taxonomy" id="930120"/>
    <lineage>
        <taxon>Bacteria</taxon>
        <taxon>Bacillati</taxon>
        <taxon>Bacillota</taxon>
        <taxon>Bacilli</taxon>
        <taxon>Bacillales</taxon>
        <taxon>Bacillaceae</taxon>
        <taxon>Oceanobacillus</taxon>
    </lineage>
</organism>
<feature type="region of interest" description="Disordered" evidence="8">
    <location>
        <begin position="2169"/>
        <end position="2236"/>
    </location>
</feature>
<evidence type="ECO:0000256" key="7">
    <source>
        <dbReference type="ARBA" id="ARBA00023088"/>
    </source>
</evidence>
<evidence type="ECO:0000313" key="14">
    <source>
        <dbReference type="Proteomes" id="UP001595772"/>
    </source>
</evidence>
<dbReference type="Proteomes" id="UP001595772">
    <property type="component" value="Unassembled WGS sequence"/>
</dbReference>
<dbReference type="SMART" id="SM00060">
    <property type="entry name" value="FN3"/>
    <property type="match status" value="4"/>
</dbReference>
<proteinExistence type="predicted"/>
<dbReference type="InterPro" id="IPR050836">
    <property type="entry name" value="SDS22/Internalin_LRR"/>
</dbReference>
<name>A0ABV8H221_9BACI</name>
<dbReference type="SUPFAM" id="SSF49265">
    <property type="entry name" value="Fibronectin type III"/>
    <property type="match status" value="2"/>
</dbReference>
<feature type="compositionally biased region" description="Acidic residues" evidence="8">
    <location>
        <begin position="2171"/>
        <end position="2193"/>
    </location>
</feature>
<feature type="signal peptide" evidence="10">
    <location>
        <begin position="1"/>
        <end position="30"/>
    </location>
</feature>
<dbReference type="EMBL" id="JBHSAO010000011">
    <property type="protein sequence ID" value="MFC4025251.1"/>
    <property type="molecule type" value="Genomic_DNA"/>
</dbReference>
<dbReference type="PANTHER" id="PTHR46652:SF3">
    <property type="entry name" value="LEUCINE-RICH REPEAT-CONTAINING PROTEIN 9"/>
    <property type="match status" value="1"/>
</dbReference>
<dbReference type="SMART" id="SM00365">
    <property type="entry name" value="LRR_SD22"/>
    <property type="match status" value="7"/>
</dbReference>
<feature type="domain" description="Gram-positive cocci surface proteins LPxTG" evidence="11">
    <location>
        <begin position="2453"/>
        <end position="2486"/>
    </location>
</feature>
<dbReference type="Pfam" id="PF12799">
    <property type="entry name" value="LRR_4"/>
    <property type="match status" value="4"/>
</dbReference>
<keyword evidence="2" id="KW-0134">Cell wall</keyword>
<feature type="domain" description="Fibronectin type-III" evidence="12">
    <location>
        <begin position="1191"/>
        <end position="1277"/>
    </location>
</feature>
<feature type="compositionally biased region" description="Basic and acidic residues" evidence="8">
    <location>
        <begin position="2200"/>
        <end position="2232"/>
    </location>
</feature>
<reference evidence="14" key="1">
    <citation type="journal article" date="2019" name="Int. J. Syst. Evol. Microbiol.">
        <title>The Global Catalogue of Microorganisms (GCM) 10K type strain sequencing project: providing services to taxonomists for standard genome sequencing and annotation.</title>
        <authorList>
            <consortium name="The Broad Institute Genomics Platform"/>
            <consortium name="The Broad Institute Genome Sequencing Center for Infectious Disease"/>
            <person name="Wu L."/>
            <person name="Ma J."/>
        </authorList>
    </citation>
    <scope>NUCLEOTIDE SEQUENCE [LARGE SCALE GENOMIC DNA]</scope>
    <source>
        <strain evidence="14">IBRC-M 10703</strain>
    </source>
</reference>
<protein>
    <submittedName>
        <fullName evidence="13">Leucine-rich repeat domain-containing protein</fullName>
    </submittedName>
</protein>
<sequence>MKKSRRYFSILSIISLMLSIVLTPLNHYSAAETVTASDFKLEVKQEEGSNVLNWYVSESDVQNNYDFSLYKNGEEISIDDALLIEEIESEEDGNLYSKYQYTDSEITSTSNYTYKIIGYSEEGNNIFSNEVLIEAEKINNEAEVSVSDTTILERMEFLIGGHAGQVLKEGENTFSFSYQSFIEGGVITGTSWEDDSSLIEELTLTASENTIEAEYSYRDRTSGTISFTDGKGSVSLSDLYGISEDMTFGQFKNFILEEGDGDVHFILKDAEGNKSEAVLHLTNADDLQENDLNEEDTQVSEENDLNEEDTQISEDTDLEEDHDDYNNYIELNDFNSSHNAISLSWYTDTEHDKFELLVDGKLIDTIDEYSYTFEGLEPNTEYNISIIGHKNDSPSVQYDGWFSTEYDDSKFKEISIKVSDQEGNALDENEAWYQVRIEGLDEANQDISYYGYLNERDVYYDEDNLKLPIGNYNVIVYDSEDHSRSQGFEIEIQEDVDYVANPINLVFDENIESQPLDIQIGNVTGDSIELKWNKQDRVTSYDVSVFTNEGNYTEQTFALNGNETSIVVADLESNTPYEVDVSVKYESGLTDWEAFIVKTMGEDSQSELVKFESENLEKAVAKELGIYHRDITQEDMKKLYGIDVYNQKVDSLKGLEYAVNLWNLSITYSEISDLSPLSDLDSLQSIYLYGNNIEDISPLIGLEKIDTLDLDDNHIQDLSALQNMDSLRTLYLSGNNIKDIDVLKNLNNLESLYLWGNQINNISILDSLPKLRYLDLSNNSITDLTPLLSLAELESVYLEGNNTISDSEVLFTLLDSGVEVYADGIDGHLYGYIDDVTEDSITLNWEVNQEVSYFEIYQDGETFELDSDVRSYTFENLEPNEYYNFELAAVYEDGSKNYLYFDKRTKIPEKYQVDAKIQVENADVLSDEISSFDLYTLHGDYYVSFYGYVDQDGYLVESFGDNLFTLSEGQHYVHFYNDEYDELDSFIIRVNKDGDYAAEPIVLDFDRKSEVVEFKDRNLEEAIRNELGIDSREITTKDMEKLLYLYAAGYGIRDLSGIEYAQNLMSLDLYNNFVQDISPLENLIYLNDLILWDNNVSDISVLSNLVNLEYVDLVNNKITDVTPLANLKDLRGIYLEGNPVKDITALKSLTEMDYLYIWDLPLDLENTDSLDAIETLKDAGVYVDFYDEALSPEIYVYVNEITDSSIHVDWWVSNDEDVESYQIYLNGEEVETLDKNTFEYTIGGLASNTHYDIVVQAINENGEEVAVQYLYEKTDYAVEDYKEVSLKVTDSEGNPIQERLEYSIEGIGNNGFYMYGFTDEDGYFRTWSSAGNTVELPKGDYEVIIYSNENYKSVLEEIVVEDEQDYVSHPFEFQLEEKEKVTKNISIQVTDEAGNPVDSVEYLSLYSSKAMQDFGYNSGDYYFWNIQGDNGVYEVEDAVIGYDYQLNVRTNDYITHNGKVKLSEDTETIEVVLKSGASITGAVTDTEGNALSASYYIYGDQTYEYGEINGQVMNVGGLTPEDLTIDISMPGYQSEVIQVTADQFDNNTLDLGAIKMQSETYIHGKLYKENGEPAKNVSINLYKEGSRWSSNWTQTDANGYFKASNVQGGIYTLSTNAYNLPNITIEDIQPQFEEYVFMLEEPGEGNFNGEGNGFTASKQTVIPGKDLEYRFDFQNNGDEAAEDVEISFNLSPELEMVEESVLILLDGKEVEADMENGVIILDEVKVGESGSVTFKADVDSMAAETLVSTGTISIGGEAEKSYTTASQVLFISLNAPSVTADPKITVYGSVKPGAEVSIYDGDVLLAETSTDSKWWFADVTLPVSGESSSHQLVAKITDGQRTTYSKPVSVTYNAEIPKVTDVTISAGWNQNISVNPNVGVVTAAIAEYTPIDVTVQFDGDVDDASIGFLGEAYSLTKDGDSYHAVIPGTWSSYGEQMLDLQFIVNDQNVKLPLMEVIVLIDPSGYVFEGSMDYRVQGATAVVEEKVRGGWHQWDAEFFGQINPQVTDEDGRYGWDVIRGDWRVIFSKEGYDTYISRTVTVPPAETELDIPLTRNYEPIVEAVAVEDNVITIEFDRLINESNIDSYIQVLKDDEVVDGTFTLEGYDGFKQVEDRPGYYEPDTSIQLSEFITWTPNEPLAPNSEYIVVISKDIQDYDGKTMVEDVTFTFVSDDVPEENVEEDGDELPADDKEDEQVTVPDESADKEQESPKTDKSPNKDEGKSPSDEQVDEKKSGKNNVIPVSPVIKNKIALLDDEIFNSIADVEILEINVSNEGKTSLVELQISEKQMSLLKKNNISLSIVNNDVNLVIPMSVFKNGNKAASISLEKLNLDVDSLSPVYDFTIKQDNEIISEFEDPITLNFEVTKDVQNQENVKVFYLNVEENEWELVGGEFENGVVSAATNHFSVFTVFEMNKENDSEVVKDEKDKEDKKDEKDKIDEKGEKDEKDNKDGKELPDTATSMYNWLLIGFLFLTAGFSFYFIQRRKKA</sequence>
<evidence type="ECO:0000313" key="13">
    <source>
        <dbReference type="EMBL" id="MFC4025251.1"/>
    </source>
</evidence>
<evidence type="ECO:0000256" key="10">
    <source>
        <dbReference type="SAM" id="SignalP"/>
    </source>
</evidence>
<feature type="region of interest" description="Disordered" evidence="8">
    <location>
        <begin position="2417"/>
        <end position="2454"/>
    </location>
</feature>
<keyword evidence="9" id="KW-1133">Transmembrane helix</keyword>
<evidence type="ECO:0000256" key="3">
    <source>
        <dbReference type="ARBA" id="ARBA00022525"/>
    </source>
</evidence>
<comment type="subcellular location">
    <subcellularLocation>
        <location evidence="1">Secreted</location>
        <location evidence="1">Cell wall</location>
        <topology evidence="1">Peptidoglycan-anchor</topology>
    </subcellularLocation>
</comment>
<evidence type="ECO:0000256" key="9">
    <source>
        <dbReference type="SAM" id="Phobius"/>
    </source>
</evidence>
<evidence type="ECO:0000256" key="8">
    <source>
        <dbReference type="SAM" id="MobiDB-lite"/>
    </source>
</evidence>
<keyword evidence="6" id="KW-0677">Repeat</keyword>
<dbReference type="CDD" id="cd00063">
    <property type="entry name" value="FN3"/>
    <property type="match status" value="3"/>
</dbReference>
<dbReference type="Gene3D" id="2.60.40.1120">
    <property type="entry name" value="Carboxypeptidase-like, regulatory domain"/>
    <property type="match status" value="1"/>
</dbReference>
<feature type="region of interest" description="Disordered" evidence="8">
    <location>
        <begin position="283"/>
        <end position="319"/>
    </location>
</feature>
<feature type="domain" description="Fibronectin type-III" evidence="12">
    <location>
        <begin position="825"/>
        <end position="910"/>
    </location>
</feature>
<feature type="chain" id="PRO_5046084740" evidence="10">
    <location>
        <begin position="31"/>
        <end position="2486"/>
    </location>
</feature>
<dbReference type="InterPro" id="IPR019931">
    <property type="entry name" value="LPXTG_anchor"/>
</dbReference>
<evidence type="ECO:0000256" key="6">
    <source>
        <dbReference type="ARBA" id="ARBA00022737"/>
    </source>
</evidence>
<dbReference type="SMART" id="SM00369">
    <property type="entry name" value="LRR_TYP"/>
    <property type="match status" value="6"/>
</dbReference>
<dbReference type="SUPFAM" id="SSF49478">
    <property type="entry name" value="Cna protein B-type domain"/>
    <property type="match status" value="1"/>
</dbReference>
<keyword evidence="5 10" id="KW-0732">Signal</keyword>
<dbReference type="InterPro" id="IPR032675">
    <property type="entry name" value="LRR_dom_sf"/>
</dbReference>
<dbReference type="PANTHER" id="PTHR46652">
    <property type="entry name" value="LEUCINE-RICH REPEAT AND IQ DOMAIN-CONTAINING PROTEIN 1-RELATED"/>
    <property type="match status" value="1"/>
</dbReference>
<dbReference type="InterPro" id="IPR013783">
    <property type="entry name" value="Ig-like_fold"/>
</dbReference>
<evidence type="ECO:0000256" key="5">
    <source>
        <dbReference type="ARBA" id="ARBA00022729"/>
    </source>
</evidence>
<accession>A0ABV8H221</accession>
<dbReference type="Gene3D" id="3.80.10.10">
    <property type="entry name" value="Ribonuclease Inhibitor"/>
    <property type="match status" value="2"/>
</dbReference>
<dbReference type="Pfam" id="PF13205">
    <property type="entry name" value="Big_5"/>
    <property type="match status" value="1"/>
</dbReference>
<dbReference type="InterPro" id="IPR032812">
    <property type="entry name" value="SbsA_Ig"/>
</dbReference>
<dbReference type="Pfam" id="PF00041">
    <property type="entry name" value="fn3"/>
    <property type="match status" value="3"/>
</dbReference>
<dbReference type="PROSITE" id="PS50847">
    <property type="entry name" value="GRAM_POS_ANCHORING"/>
    <property type="match status" value="1"/>
</dbReference>
<keyword evidence="7" id="KW-0572">Peptidoglycan-anchor</keyword>
<evidence type="ECO:0000256" key="4">
    <source>
        <dbReference type="ARBA" id="ARBA00022614"/>
    </source>
</evidence>
<keyword evidence="3" id="KW-0964">Secreted</keyword>
<dbReference type="InterPro" id="IPR047589">
    <property type="entry name" value="DUF11_rpt"/>
</dbReference>
<evidence type="ECO:0000259" key="11">
    <source>
        <dbReference type="PROSITE" id="PS50847"/>
    </source>
</evidence>
<keyword evidence="9" id="KW-0812">Transmembrane</keyword>